<dbReference type="Proteomes" id="UP000236664">
    <property type="component" value="Unassembled WGS sequence"/>
</dbReference>
<sequence>MIQQQQNNTSSPPTNTERSREVLIPPKFTEKIHQFRPFRAVSQFIRVSLPISSLSSHALTRDTGMPTVPTRGGPSGSRPTYSGGKVLPYQKKGQAVRGASGKTVLGGRRHRKILRDSITGVTKPAIRRLARRGGVKRISAGIYDEVRAALKSRLEQILQMCVIYVEYRNAKTVTVHDVIHSLSRFGRPIYGFDPDTYDGQNKPKA</sequence>
<evidence type="ECO:0000313" key="11">
    <source>
        <dbReference type="Proteomes" id="UP000236664"/>
    </source>
</evidence>
<comment type="caution">
    <text evidence="10">The sequence shown here is derived from an EMBL/GenBank/DDBJ whole genome shotgun (WGS) entry which is preliminary data.</text>
</comment>
<dbReference type="GO" id="GO:0030527">
    <property type="term" value="F:structural constituent of chromatin"/>
    <property type="evidence" value="ECO:0007669"/>
    <property type="project" value="InterPro"/>
</dbReference>
<accession>A0A2K0UV26</accession>
<keyword evidence="7 8" id="KW-0544">Nucleosome core</keyword>
<evidence type="ECO:0000256" key="9">
    <source>
        <dbReference type="SAM" id="MobiDB-lite"/>
    </source>
</evidence>
<comment type="function">
    <text evidence="8">Core component of nucleosome. Nucleosomes wrap and compact DNA into chromatin, limiting DNA accessibility to the cellular machineries which require DNA as a template. Histones thereby play a central role in transcription regulation, DNA repair, DNA replication and chromosomal stability. DNA accessibility is regulated via a complex set of post-translational modifications of histones, also called histone code, and nucleosome remodeling.</text>
</comment>
<comment type="subunit">
    <text evidence="8">The nucleosome is a histone octamer containing two molecules each of H2A, H2B, H3 and H4 assembled in one H3-H4 heterotetramer and two H2A-H2B heterodimers. The octamer wraps approximately 147 bp of DNA.</text>
</comment>
<dbReference type="PANTHER" id="PTHR10484">
    <property type="entry name" value="HISTONE H4"/>
    <property type="match status" value="1"/>
</dbReference>
<dbReference type="GO" id="GO:0003677">
    <property type="term" value="F:DNA binding"/>
    <property type="evidence" value="ECO:0007669"/>
    <property type="project" value="UniProtKB-KW"/>
</dbReference>
<evidence type="ECO:0000313" key="10">
    <source>
        <dbReference type="EMBL" id="PNP61614.1"/>
    </source>
</evidence>
<organism evidence="10 11">
    <name type="scientific">Gibberella nygamai</name>
    <name type="common">Bean root rot disease fungus</name>
    <name type="synonym">Fusarium nygamai</name>
    <dbReference type="NCBI Taxonomy" id="42673"/>
    <lineage>
        <taxon>Eukaryota</taxon>
        <taxon>Fungi</taxon>
        <taxon>Dikarya</taxon>
        <taxon>Ascomycota</taxon>
        <taxon>Pezizomycotina</taxon>
        <taxon>Sordariomycetes</taxon>
        <taxon>Hypocreomycetidae</taxon>
        <taxon>Hypocreales</taxon>
        <taxon>Nectriaceae</taxon>
        <taxon>Fusarium</taxon>
        <taxon>Fusarium fujikuroi species complex</taxon>
    </lineage>
</organism>
<feature type="region of interest" description="Disordered" evidence="9">
    <location>
        <begin position="1"/>
        <end position="21"/>
    </location>
</feature>
<dbReference type="PRINTS" id="PR00623">
    <property type="entry name" value="HISTONEH4"/>
</dbReference>
<dbReference type="EMBL" id="MTQA01000289">
    <property type="protein sequence ID" value="PNP61614.1"/>
    <property type="molecule type" value="Genomic_DNA"/>
</dbReference>
<dbReference type="GO" id="GO:0046982">
    <property type="term" value="F:protein heterodimerization activity"/>
    <property type="evidence" value="ECO:0007669"/>
    <property type="project" value="InterPro"/>
</dbReference>
<comment type="subcellular location">
    <subcellularLocation>
        <location evidence="2">Chromosome</location>
    </subcellularLocation>
    <subcellularLocation>
        <location evidence="1">Nucleus</location>
    </subcellularLocation>
</comment>
<dbReference type="SUPFAM" id="SSF47113">
    <property type="entry name" value="Histone-fold"/>
    <property type="match status" value="1"/>
</dbReference>
<keyword evidence="11" id="KW-1185">Reference proteome</keyword>
<evidence type="ECO:0000256" key="5">
    <source>
        <dbReference type="ARBA" id="ARBA00023125"/>
    </source>
</evidence>
<evidence type="ECO:0000256" key="4">
    <source>
        <dbReference type="ARBA" id="ARBA00022454"/>
    </source>
</evidence>
<name>A0A2K0UV26_GIBNY</name>
<gene>
    <name evidence="10" type="ORF">FNYG_13601</name>
</gene>
<dbReference type="InterPro" id="IPR001951">
    <property type="entry name" value="Histone_H4"/>
</dbReference>
<dbReference type="GO" id="GO:0005634">
    <property type="term" value="C:nucleus"/>
    <property type="evidence" value="ECO:0007669"/>
    <property type="project" value="UniProtKB-SubCell"/>
</dbReference>
<evidence type="ECO:0000256" key="7">
    <source>
        <dbReference type="ARBA" id="ARBA00023269"/>
    </source>
</evidence>
<evidence type="ECO:0000256" key="1">
    <source>
        <dbReference type="ARBA" id="ARBA00004123"/>
    </source>
</evidence>
<keyword evidence="6 8" id="KW-0539">Nucleus</keyword>
<evidence type="ECO:0000256" key="6">
    <source>
        <dbReference type="ARBA" id="ARBA00023242"/>
    </source>
</evidence>
<keyword evidence="5 8" id="KW-0238">DNA-binding</keyword>
<dbReference type="CDD" id="cd22912">
    <property type="entry name" value="HFD_H4"/>
    <property type="match status" value="1"/>
</dbReference>
<dbReference type="OrthoDB" id="3919494at2759"/>
<proteinExistence type="inferred from homology"/>
<dbReference type="STRING" id="42673.A0A2K0UV26"/>
<feature type="region of interest" description="Disordered" evidence="9">
    <location>
        <begin position="60"/>
        <end position="86"/>
    </location>
</feature>
<evidence type="ECO:0000256" key="3">
    <source>
        <dbReference type="ARBA" id="ARBA00006564"/>
    </source>
</evidence>
<dbReference type="SMART" id="SM00417">
    <property type="entry name" value="H4"/>
    <property type="match status" value="1"/>
</dbReference>
<keyword evidence="4 8" id="KW-0158">Chromosome</keyword>
<comment type="similarity">
    <text evidence="3 8">Belongs to the histone H4 family.</text>
</comment>
<reference evidence="10 11" key="1">
    <citation type="submission" date="2017-06" db="EMBL/GenBank/DDBJ databases">
        <title>Genome of Fusarium nygamai isolate CS10214.</title>
        <authorList>
            <person name="Gardiner D.M."/>
            <person name="Obanor F."/>
            <person name="Kazan K."/>
        </authorList>
    </citation>
    <scope>NUCLEOTIDE SEQUENCE [LARGE SCALE GENOMIC DNA]</scope>
    <source>
        <strain evidence="10 11">CS10214</strain>
    </source>
</reference>
<protein>
    <recommendedName>
        <fullName evidence="8">Histone H4</fullName>
    </recommendedName>
</protein>
<evidence type="ECO:0000256" key="2">
    <source>
        <dbReference type="ARBA" id="ARBA00004286"/>
    </source>
</evidence>
<feature type="compositionally biased region" description="Polar residues" evidence="9">
    <location>
        <begin position="1"/>
        <end position="16"/>
    </location>
</feature>
<dbReference type="InterPro" id="IPR009072">
    <property type="entry name" value="Histone-fold"/>
</dbReference>
<dbReference type="AlphaFoldDB" id="A0A2K0UV26"/>
<dbReference type="GO" id="GO:0000786">
    <property type="term" value="C:nucleosome"/>
    <property type="evidence" value="ECO:0007669"/>
    <property type="project" value="UniProtKB-KW"/>
</dbReference>
<dbReference type="Gene3D" id="1.10.20.10">
    <property type="entry name" value="Histone, subunit A"/>
    <property type="match status" value="1"/>
</dbReference>
<evidence type="ECO:0000256" key="8">
    <source>
        <dbReference type="RuleBase" id="RU000528"/>
    </source>
</evidence>